<protein>
    <submittedName>
        <fullName evidence="1">Uncharacterized protein</fullName>
    </submittedName>
</protein>
<reference evidence="1" key="1">
    <citation type="submission" date="2018-11" db="EMBL/GenBank/DDBJ databases">
        <title>The sequence and de novo assembly of Larimichthys crocea genome using PacBio and Hi-C technologies.</title>
        <authorList>
            <person name="Xu P."/>
            <person name="Chen B."/>
            <person name="Zhou Z."/>
            <person name="Ke Q."/>
            <person name="Wu Y."/>
            <person name="Bai H."/>
            <person name="Pu F."/>
        </authorList>
    </citation>
    <scope>NUCLEOTIDE SEQUENCE</scope>
    <source>
        <tissue evidence="1">Muscle</tissue>
    </source>
</reference>
<gene>
    <name evidence="1" type="ORF">E3U43_016411</name>
</gene>
<comment type="caution">
    <text evidence="1">The sequence shown here is derived from an EMBL/GenBank/DDBJ whole genome shotgun (WGS) entry which is preliminary data.</text>
</comment>
<keyword evidence="2" id="KW-1185">Reference proteome</keyword>
<dbReference type="EMBL" id="CM011692">
    <property type="protein sequence ID" value="TMS06652.1"/>
    <property type="molecule type" value="Genomic_DNA"/>
</dbReference>
<organism evidence="1 2">
    <name type="scientific">Larimichthys crocea</name>
    <name type="common">Large yellow croaker</name>
    <name type="synonym">Pseudosciaena crocea</name>
    <dbReference type="NCBI Taxonomy" id="215358"/>
    <lineage>
        <taxon>Eukaryota</taxon>
        <taxon>Metazoa</taxon>
        <taxon>Chordata</taxon>
        <taxon>Craniata</taxon>
        <taxon>Vertebrata</taxon>
        <taxon>Euteleostomi</taxon>
        <taxon>Actinopterygii</taxon>
        <taxon>Neopterygii</taxon>
        <taxon>Teleostei</taxon>
        <taxon>Neoteleostei</taxon>
        <taxon>Acanthomorphata</taxon>
        <taxon>Eupercaria</taxon>
        <taxon>Sciaenidae</taxon>
        <taxon>Larimichthys</taxon>
    </lineage>
</organism>
<name>A0ACD3QHF3_LARCR</name>
<evidence type="ECO:0000313" key="1">
    <source>
        <dbReference type="EMBL" id="TMS06652.1"/>
    </source>
</evidence>
<evidence type="ECO:0000313" key="2">
    <source>
        <dbReference type="Proteomes" id="UP000793456"/>
    </source>
</evidence>
<proteinExistence type="predicted"/>
<sequence length="120" mass="13043">MAASLLRIGRLGCVKCLQAESWSTLRRAPAAFSTKSGGSKKSSKKTSAPMDPIQKLFLDSIRTYSTKSQVTGGLVDAGSEYEKALAEEISKLQRLYGGGDLTSFPEFKFTEPKFDEVSPK</sequence>
<accession>A0ACD3QHF3</accession>
<dbReference type="Proteomes" id="UP000793456">
    <property type="component" value="Chromosome XIX"/>
</dbReference>